<protein>
    <submittedName>
        <fullName evidence="2">Uncharacterized protein LOC127749801</fullName>
    </submittedName>
</protein>
<dbReference type="Proteomes" id="UP000504606">
    <property type="component" value="Unplaced"/>
</dbReference>
<evidence type="ECO:0000313" key="2">
    <source>
        <dbReference type="RefSeq" id="XP_052125489.1"/>
    </source>
</evidence>
<name>A0A9C6UE28_FRAOC</name>
<gene>
    <name evidence="2" type="primary">LOC127749801</name>
</gene>
<dbReference type="KEGG" id="foc:127749801"/>
<reference evidence="2" key="1">
    <citation type="submission" date="2025-08" db="UniProtKB">
        <authorList>
            <consortium name="RefSeq"/>
        </authorList>
    </citation>
    <scope>IDENTIFICATION</scope>
    <source>
        <tissue evidence="2">Whole organism</tissue>
    </source>
</reference>
<proteinExistence type="predicted"/>
<dbReference type="RefSeq" id="XP_052125489.1">
    <property type="nucleotide sequence ID" value="XM_052269529.1"/>
</dbReference>
<organism evidence="1 2">
    <name type="scientific">Frankliniella occidentalis</name>
    <name type="common">Western flower thrips</name>
    <name type="synonym">Euthrips occidentalis</name>
    <dbReference type="NCBI Taxonomy" id="133901"/>
    <lineage>
        <taxon>Eukaryota</taxon>
        <taxon>Metazoa</taxon>
        <taxon>Ecdysozoa</taxon>
        <taxon>Arthropoda</taxon>
        <taxon>Hexapoda</taxon>
        <taxon>Insecta</taxon>
        <taxon>Pterygota</taxon>
        <taxon>Neoptera</taxon>
        <taxon>Paraneoptera</taxon>
        <taxon>Thysanoptera</taxon>
        <taxon>Terebrantia</taxon>
        <taxon>Thripoidea</taxon>
        <taxon>Thripidae</taxon>
        <taxon>Frankliniella</taxon>
    </lineage>
</organism>
<keyword evidence="1" id="KW-1185">Reference proteome</keyword>
<evidence type="ECO:0000313" key="1">
    <source>
        <dbReference type="Proteomes" id="UP000504606"/>
    </source>
</evidence>
<sequence>MSRSFLVDSLISRPQGPAGLPAPALPPAPFQMPCGVPPAYLWGLGLHGLYQQPHGVLRPVAARPALHLPSDFSLQSLSHHELLGQRLRQQPQLLQHQHHHQQNRIHADIPVHPHYGQNLFDWYLKDKYLSLLEKNFPTFLQNGQLKSL</sequence>
<accession>A0A9C6UE28</accession>
<dbReference type="AlphaFoldDB" id="A0A9C6UE28"/>
<dbReference type="GeneID" id="127749801"/>